<dbReference type="AlphaFoldDB" id="A0A225DBU9"/>
<evidence type="ECO:0008006" key="3">
    <source>
        <dbReference type="Google" id="ProtNLM"/>
    </source>
</evidence>
<organism evidence="1 2">
    <name type="scientific">Fimbriiglobus ruber</name>
    <dbReference type="NCBI Taxonomy" id="1908690"/>
    <lineage>
        <taxon>Bacteria</taxon>
        <taxon>Pseudomonadati</taxon>
        <taxon>Planctomycetota</taxon>
        <taxon>Planctomycetia</taxon>
        <taxon>Gemmatales</taxon>
        <taxon>Gemmataceae</taxon>
        <taxon>Fimbriiglobus</taxon>
    </lineage>
</organism>
<sequence>MCRRPLKYNRELKPGSFRAYLRVVVRNAVNAFFRRRAAEEGQGPSVGVTDLPAIPDIDLGELDEILAQRDLIRRALEFIRLDFDPVNWAAFVRVRLEGEDAAKVAADLDKKASTLQVAYNRIMKRLSEEIGRMGGRRIPLGFA</sequence>
<dbReference type="Proteomes" id="UP000214646">
    <property type="component" value="Unassembled WGS sequence"/>
</dbReference>
<reference evidence="2" key="1">
    <citation type="submission" date="2017-06" db="EMBL/GenBank/DDBJ databases">
        <title>Genome analysis of Fimbriiglobus ruber SP5, the first member of the order Planctomycetales with confirmed chitinolytic capability.</title>
        <authorList>
            <person name="Ravin N.V."/>
            <person name="Rakitin A.L."/>
            <person name="Ivanova A.A."/>
            <person name="Beletsky A.V."/>
            <person name="Kulichevskaya I.S."/>
            <person name="Mardanov A.V."/>
            <person name="Dedysh S.N."/>
        </authorList>
    </citation>
    <scope>NUCLEOTIDE SEQUENCE [LARGE SCALE GENOMIC DNA]</scope>
    <source>
        <strain evidence="2">SP5</strain>
    </source>
</reference>
<evidence type="ECO:0000313" key="1">
    <source>
        <dbReference type="EMBL" id="OWK38952.1"/>
    </source>
</evidence>
<protein>
    <recommendedName>
        <fullName evidence="3">RNA polymerase sigma-70 region 2 domain-containing protein</fullName>
    </recommendedName>
</protein>
<gene>
    <name evidence="1" type="ORF">FRUB_06328</name>
</gene>
<accession>A0A225DBU9</accession>
<proteinExistence type="predicted"/>
<keyword evidence="2" id="KW-1185">Reference proteome</keyword>
<dbReference type="EMBL" id="NIDE01000012">
    <property type="protein sequence ID" value="OWK38952.1"/>
    <property type="molecule type" value="Genomic_DNA"/>
</dbReference>
<name>A0A225DBU9_9BACT</name>
<comment type="caution">
    <text evidence="1">The sequence shown here is derived from an EMBL/GenBank/DDBJ whole genome shotgun (WGS) entry which is preliminary data.</text>
</comment>
<evidence type="ECO:0000313" key="2">
    <source>
        <dbReference type="Proteomes" id="UP000214646"/>
    </source>
</evidence>